<dbReference type="CDD" id="cd06186">
    <property type="entry name" value="NOX_Duox_like_FAD_NADP"/>
    <property type="match status" value="1"/>
</dbReference>
<keyword evidence="6 7" id="KW-0472">Membrane</keyword>
<evidence type="ECO:0000256" key="3">
    <source>
        <dbReference type="ARBA" id="ARBA00022692"/>
    </source>
</evidence>
<dbReference type="InterPro" id="IPR013130">
    <property type="entry name" value="Fe3_Rdtase_TM_dom"/>
</dbReference>
<dbReference type="Pfam" id="PF08022">
    <property type="entry name" value="FAD_binding_8"/>
    <property type="match status" value="1"/>
</dbReference>
<dbReference type="InterPro" id="IPR051410">
    <property type="entry name" value="Ferric/Cupric_Reductase"/>
</dbReference>
<evidence type="ECO:0000313" key="9">
    <source>
        <dbReference type="EMBL" id="KAJ6035553.1"/>
    </source>
</evidence>
<evidence type="ECO:0000256" key="5">
    <source>
        <dbReference type="ARBA" id="ARBA00023065"/>
    </source>
</evidence>
<dbReference type="EMBL" id="JAQJZL010000010">
    <property type="protein sequence ID" value="KAJ6035553.1"/>
    <property type="molecule type" value="Genomic_DNA"/>
</dbReference>
<feature type="transmembrane region" description="Helical" evidence="7">
    <location>
        <begin position="44"/>
        <end position="61"/>
    </location>
</feature>
<dbReference type="Gene3D" id="3.40.50.80">
    <property type="entry name" value="Nucleotide-binding domain of ferredoxin-NADP reductase (FNR) module"/>
    <property type="match status" value="1"/>
</dbReference>
<dbReference type="PANTHER" id="PTHR32361:SF26">
    <property type="entry name" value="FAD-BINDING 8 DOMAIN-CONTAINING PROTEIN-RELATED"/>
    <property type="match status" value="1"/>
</dbReference>
<dbReference type="Proteomes" id="UP001219568">
    <property type="component" value="Unassembled WGS sequence"/>
</dbReference>
<sequence>MARDRAGTLSVINMSFLFLAHHLGFLANAMGVSLMMCKRIHRTVGWMTGILLMLHIIMAMITEQKGWNIREKAQLFGLIGAVIMAAILLLSFPFVRRFFYEPFLRLHQALATACIYFVWRHLPSDTLLPRLYVYIPLGTMLLALLVELFLFIVRNGVFPPRPYSRASIRCDRVQQAPIQSIEATPLKVRVALTRPLHVEAGQYISLWIPAASLFSWAQTHPFMVTSWSPEKQDVLELFVQPRRGLTETIHHRTATDGYTSLTAFVSGPYGVSKSVDHYECVLAIATDFGIAGVISYLKKLLYGYNTCTSHVRRVHFVWEVQTLDIAVAAQPLLNSLLSDDVLDDGYILEMSFYVASNQMIEHGKPFGQHRRATVFNGKPRFDEIISEEASGRNIKRLPNTHEDRGEVLVMVSASAHGPDISDNDPVDWDAWLTSEALNNEKYLATSQCSFINMEDCTERQPLLKHAPQLHSKLPEISLLSDGSLLLTQSTDSNKETTTTGLRTSSLGAYFSAKSENTEMQYLMINEKEQFKCSESSEDHSSAFGLENRHQRRVLTSPDLKFLETQETGRGSFHKYKPVDNRTQAAECVDCIQTICQIATGETMSEKQARDVEDCGDSLITIIQSDGPIAAFKPLLVNCHLHTLPSVDMYGLNSSLTACVAYLRYLNSVTGSVSKSDDVNRRLAQIWIHIHFENLVNDLKESEKNGLPLNRQRRAIPTIARDSILQAFHGSPFVPQKKDRDFLSDQCRWGERWWKVATCMGLGVILLASEDLANQIGRRTAFQNKMVDTLAIYVLNRYPALTSLYRSFESMAVGLMLGGDNVFSQDQLNIFLEALVENEANSCKLERWVVPNLKSLSRLAASHLIFLQRF</sequence>
<comment type="caution">
    <text evidence="9">The sequence shown here is derived from an EMBL/GenBank/DDBJ whole genome shotgun (WGS) entry which is preliminary data.</text>
</comment>
<dbReference type="InterPro" id="IPR039261">
    <property type="entry name" value="FNR_nucleotide-bd"/>
</dbReference>
<evidence type="ECO:0000256" key="4">
    <source>
        <dbReference type="ARBA" id="ARBA00022989"/>
    </source>
</evidence>
<gene>
    <name evidence="9" type="ORF">N7460_009728</name>
</gene>
<dbReference type="Pfam" id="PF01794">
    <property type="entry name" value="Ferric_reduct"/>
    <property type="match status" value="1"/>
</dbReference>
<evidence type="ECO:0000256" key="2">
    <source>
        <dbReference type="ARBA" id="ARBA00022448"/>
    </source>
</evidence>
<evidence type="ECO:0000256" key="7">
    <source>
        <dbReference type="SAM" id="Phobius"/>
    </source>
</evidence>
<name>A0AAD6I8S0_PENCN</name>
<feature type="transmembrane region" description="Helical" evidence="7">
    <location>
        <begin position="12"/>
        <end position="32"/>
    </location>
</feature>
<evidence type="ECO:0000313" key="10">
    <source>
        <dbReference type="Proteomes" id="UP001219568"/>
    </source>
</evidence>
<protein>
    <recommendedName>
        <fullName evidence="8">FAD-binding FR-type domain-containing protein</fullName>
    </recommendedName>
</protein>
<dbReference type="GO" id="GO:0000293">
    <property type="term" value="F:ferric-chelate reductase activity"/>
    <property type="evidence" value="ECO:0007669"/>
    <property type="project" value="TreeGrafter"/>
</dbReference>
<comment type="subcellular location">
    <subcellularLocation>
        <location evidence="1">Membrane</location>
        <topology evidence="1">Multi-pass membrane protein</topology>
    </subcellularLocation>
</comment>
<proteinExistence type="predicted"/>
<dbReference type="PANTHER" id="PTHR32361">
    <property type="entry name" value="FERRIC/CUPRIC REDUCTASE TRANSMEMBRANE COMPONENT"/>
    <property type="match status" value="1"/>
</dbReference>
<dbReference type="GO" id="GO:0006879">
    <property type="term" value="P:intracellular iron ion homeostasis"/>
    <property type="evidence" value="ECO:0007669"/>
    <property type="project" value="TreeGrafter"/>
</dbReference>
<accession>A0AAD6I8S0</accession>
<dbReference type="PROSITE" id="PS51384">
    <property type="entry name" value="FAD_FR"/>
    <property type="match status" value="1"/>
</dbReference>
<keyword evidence="5" id="KW-0406">Ion transport</keyword>
<keyword evidence="2" id="KW-0813">Transport</keyword>
<reference evidence="9" key="2">
    <citation type="submission" date="2023-01" db="EMBL/GenBank/DDBJ databases">
        <authorList>
            <person name="Petersen C."/>
        </authorList>
    </citation>
    <scope>NUCLEOTIDE SEQUENCE</scope>
    <source>
        <strain evidence="9">IBT 15450</strain>
    </source>
</reference>
<feature type="transmembrane region" description="Helical" evidence="7">
    <location>
        <begin position="131"/>
        <end position="153"/>
    </location>
</feature>
<dbReference type="GO" id="GO:0015677">
    <property type="term" value="P:copper ion import"/>
    <property type="evidence" value="ECO:0007669"/>
    <property type="project" value="TreeGrafter"/>
</dbReference>
<dbReference type="InterPro" id="IPR013112">
    <property type="entry name" value="FAD-bd_8"/>
</dbReference>
<dbReference type="GO" id="GO:0005886">
    <property type="term" value="C:plasma membrane"/>
    <property type="evidence" value="ECO:0007669"/>
    <property type="project" value="TreeGrafter"/>
</dbReference>
<evidence type="ECO:0000256" key="6">
    <source>
        <dbReference type="ARBA" id="ARBA00023136"/>
    </source>
</evidence>
<dbReference type="GO" id="GO:0006826">
    <property type="term" value="P:iron ion transport"/>
    <property type="evidence" value="ECO:0007669"/>
    <property type="project" value="TreeGrafter"/>
</dbReference>
<evidence type="ECO:0000259" key="8">
    <source>
        <dbReference type="PROSITE" id="PS51384"/>
    </source>
</evidence>
<feature type="domain" description="FAD-binding FR-type" evidence="8">
    <location>
        <begin position="160"/>
        <end position="275"/>
    </location>
</feature>
<dbReference type="InterPro" id="IPR017927">
    <property type="entry name" value="FAD-bd_FR_type"/>
</dbReference>
<keyword evidence="3 7" id="KW-0812">Transmembrane</keyword>
<feature type="transmembrane region" description="Helical" evidence="7">
    <location>
        <begin position="73"/>
        <end position="95"/>
    </location>
</feature>
<evidence type="ECO:0000256" key="1">
    <source>
        <dbReference type="ARBA" id="ARBA00004141"/>
    </source>
</evidence>
<dbReference type="AlphaFoldDB" id="A0AAD6I8S0"/>
<keyword evidence="10" id="KW-1185">Reference proteome</keyword>
<keyword evidence="4 7" id="KW-1133">Transmembrane helix</keyword>
<organism evidence="9 10">
    <name type="scientific">Penicillium canescens</name>
    <dbReference type="NCBI Taxonomy" id="5083"/>
    <lineage>
        <taxon>Eukaryota</taxon>
        <taxon>Fungi</taxon>
        <taxon>Dikarya</taxon>
        <taxon>Ascomycota</taxon>
        <taxon>Pezizomycotina</taxon>
        <taxon>Eurotiomycetes</taxon>
        <taxon>Eurotiomycetidae</taxon>
        <taxon>Eurotiales</taxon>
        <taxon>Aspergillaceae</taxon>
        <taxon>Penicillium</taxon>
    </lineage>
</organism>
<reference evidence="9" key="1">
    <citation type="journal article" date="2023" name="IMA Fungus">
        <title>Comparative genomic study of the Penicillium genus elucidates a diverse pangenome and 15 lateral gene transfer events.</title>
        <authorList>
            <person name="Petersen C."/>
            <person name="Sorensen T."/>
            <person name="Nielsen M.R."/>
            <person name="Sondergaard T.E."/>
            <person name="Sorensen J.L."/>
            <person name="Fitzpatrick D.A."/>
            <person name="Frisvad J.C."/>
            <person name="Nielsen K.L."/>
        </authorList>
    </citation>
    <scope>NUCLEOTIDE SEQUENCE</scope>
    <source>
        <strain evidence="9">IBT 15450</strain>
    </source>
</reference>